<dbReference type="SUPFAM" id="SSF50129">
    <property type="entry name" value="GroES-like"/>
    <property type="match status" value="1"/>
</dbReference>
<dbReference type="SMART" id="SM00829">
    <property type="entry name" value="PKS_ER"/>
    <property type="match status" value="1"/>
</dbReference>
<dbReference type="CDD" id="cd08241">
    <property type="entry name" value="QOR1"/>
    <property type="match status" value="1"/>
</dbReference>
<dbReference type="InterPro" id="IPR013154">
    <property type="entry name" value="ADH-like_N"/>
</dbReference>
<dbReference type="Proteomes" id="UP000052023">
    <property type="component" value="Unassembled WGS sequence"/>
</dbReference>
<name>A0A0R3N895_9BRAD</name>
<dbReference type="EMBL" id="LLYA01000079">
    <property type="protein sequence ID" value="KRR28648.1"/>
    <property type="molecule type" value="Genomic_DNA"/>
</dbReference>
<evidence type="ECO:0000313" key="2">
    <source>
        <dbReference type="EMBL" id="KRR28648.1"/>
    </source>
</evidence>
<dbReference type="Pfam" id="PF08240">
    <property type="entry name" value="ADH_N"/>
    <property type="match status" value="1"/>
</dbReference>
<dbReference type="PANTHER" id="PTHR43677:SF4">
    <property type="entry name" value="QUINONE OXIDOREDUCTASE-LIKE PROTEIN 2"/>
    <property type="match status" value="1"/>
</dbReference>
<dbReference type="RefSeq" id="WP_057842856.1">
    <property type="nucleotide sequence ID" value="NZ_LLYA01000079.1"/>
</dbReference>
<dbReference type="OrthoDB" id="4190732at2"/>
<evidence type="ECO:0000259" key="1">
    <source>
        <dbReference type="SMART" id="SM00829"/>
    </source>
</evidence>
<accession>A0A0R3N895</accession>
<protein>
    <submittedName>
        <fullName evidence="2">Quinone oxidoreductase</fullName>
    </submittedName>
</protein>
<dbReference type="GO" id="GO:0016491">
    <property type="term" value="F:oxidoreductase activity"/>
    <property type="evidence" value="ECO:0007669"/>
    <property type="project" value="InterPro"/>
</dbReference>
<dbReference type="Gene3D" id="3.90.180.10">
    <property type="entry name" value="Medium-chain alcohol dehydrogenases, catalytic domain"/>
    <property type="match status" value="1"/>
</dbReference>
<comment type="caution">
    <text evidence="2">The sequence shown here is derived from an EMBL/GenBank/DDBJ whole genome shotgun (WGS) entry which is preliminary data.</text>
</comment>
<organism evidence="2 3">
    <name type="scientific">Bradyrhizobium retamae</name>
    <dbReference type="NCBI Taxonomy" id="1300035"/>
    <lineage>
        <taxon>Bacteria</taxon>
        <taxon>Pseudomonadati</taxon>
        <taxon>Pseudomonadota</taxon>
        <taxon>Alphaproteobacteria</taxon>
        <taxon>Hyphomicrobiales</taxon>
        <taxon>Nitrobacteraceae</taxon>
        <taxon>Bradyrhizobium</taxon>
    </lineage>
</organism>
<dbReference type="SUPFAM" id="SSF51735">
    <property type="entry name" value="NAD(P)-binding Rossmann-fold domains"/>
    <property type="match status" value="1"/>
</dbReference>
<dbReference type="InterPro" id="IPR011032">
    <property type="entry name" value="GroES-like_sf"/>
</dbReference>
<feature type="domain" description="Enoyl reductase (ER)" evidence="1">
    <location>
        <begin position="11"/>
        <end position="322"/>
    </location>
</feature>
<dbReference type="InterPro" id="IPR013149">
    <property type="entry name" value="ADH-like_C"/>
</dbReference>
<sequence length="333" mass="35457">MRAILCNAFKGIEALSFTEIAEPRPASNEVLVDVHAASVSYMDYLMSCGGYQMRPSLHYVPGTDAAGVVLACGDRVRRFRPGDRVCCGNWFGSFAERMVAKESSVASLPVNVDFTVGSTVMHTYLTAWYALIERARLQAGETVLVTGAAGGVGLACVEIAHLIGARVIAVVGSAAKAAMVRTHGAAEVVDHSCEEMRDRVKALAGDKGLDICVDNVGGALFAILARLMGWNGRLLPIGFTSGEIPSLAMNLPLLKNYSVVGVFVGAWMERYPDEAARAAETIMAWVGDGKLRPQVDRVLPLQRAGEAMGLVANRSAMGRIVLQVRRGESKGGS</sequence>
<dbReference type="AlphaFoldDB" id="A0A0R3N895"/>
<dbReference type="PANTHER" id="PTHR43677">
    <property type="entry name" value="SHORT-CHAIN DEHYDROGENASE/REDUCTASE"/>
    <property type="match status" value="1"/>
</dbReference>
<dbReference type="InterPro" id="IPR051397">
    <property type="entry name" value="Zn-ADH-like_protein"/>
</dbReference>
<proteinExistence type="predicted"/>
<dbReference type="Pfam" id="PF00107">
    <property type="entry name" value="ADH_zinc_N"/>
    <property type="match status" value="1"/>
</dbReference>
<dbReference type="InterPro" id="IPR036291">
    <property type="entry name" value="NAD(P)-bd_dom_sf"/>
</dbReference>
<gene>
    <name evidence="2" type="ORF">CQ13_20520</name>
</gene>
<evidence type="ECO:0000313" key="3">
    <source>
        <dbReference type="Proteomes" id="UP000052023"/>
    </source>
</evidence>
<reference evidence="2 3" key="1">
    <citation type="submission" date="2014-03" db="EMBL/GenBank/DDBJ databases">
        <title>Bradyrhizobium valentinum sp. nov., isolated from effective nodules of Lupinus mariae-josephae, a lupine endemic of basic-lime soils in Eastern Spain.</title>
        <authorList>
            <person name="Duran D."/>
            <person name="Rey L."/>
            <person name="Navarro A."/>
            <person name="Busquets A."/>
            <person name="Imperial J."/>
            <person name="Ruiz-Argueso T."/>
        </authorList>
    </citation>
    <scope>NUCLEOTIDE SEQUENCE [LARGE SCALE GENOMIC DNA]</scope>
    <source>
        <strain evidence="2 3">Ro19</strain>
    </source>
</reference>
<keyword evidence="3" id="KW-1185">Reference proteome</keyword>
<dbReference type="InterPro" id="IPR020843">
    <property type="entry name" value="ER"/>
</dbReference>
<dbReference type="Gene3D" id="3.40.50.720">
    <property type="entry name" value="NAD(P)-binding Rossmann-like Domain"/>
    <property type="match status" value="1"/>
</dbReference>